<name>A0A4R2LMG8_9GAMM</name>
<dbReference type="AlphaFoldDB" id="A0A4R2LMG8"/>
<accession>A0A4R2LMG8</accession>
<dbReference type="NCBIfam" id="TIGR02243">
    <property type="entry name" value="putative baseplate assembly protein"/>
    <property type="match status" value="1"/>
</dbReference>
<feature type="region of interest" description="Disordered" evidence="1">
    <location>
        <begin position="697"/>
        <end position="727"/>
    </location>
</feature>
<keyword evidence="3" id="KW-1185">Reference proteome</keyword>
<dbReference type="RefSeq" id="WP_132543339.1">
    <property type="nucleotide sequence ID" value="NZ_SLWY01000013.1"/>
</dbReference>
<evidence type="ECO:0000313" key="3">
    <source>
        <dbReference type="Proteomes" id="UP000295765"/>
    </source>
</evidence>
<evidence type="ECO:0000313" key="2">
    <source>
        <dbReference type="EMBL" id="TCO80645.1"/>
    </source>
</evidence>
<comment type="caution">
    <text evidence="2">The sequence shown here is derived from an EMBL/GenBank/DDBJ whole genome shotgun (WGS) entry which is preliminary data.</text>
</comment>
<dbReference type="Proteomes" id="UP000295765">
    <property type="component" value="Unassembled WGS sequence"/>
</dbReference>
<dbReference type="EMBL" id="SLWY01000013">
    <property type="protein sequence ID" value="TCO80645.1"/>
    <property type="molecule type" value="Genomic_DNA"/>
</dbReference>
<reference evidence="2 3" key="1">
    <citation type="submission" date="2019-03" db="EMBL/GenBank/DDBJ databases">
        <title>Genomic Encyclopedia of Type Strains, Phase IV (KMG-IV): sequencing the most valuable type-strain genomes for metagenomic binning, comparative biology and taxonomic classification.</title>
        <authorList>
            <person name="Goeker M."/>
        </authorList>
    </citation>
    <scope>NUCLEOTIDE SEQUENCE [LARGE SCALE GENOMIC DNA]</scope>
    <source>
        <strain evidence="2 3">DSM 25287</strain>
    </source>
</reference>
<gene>
    <name evidence="2" type="ORF">EV699_113123</name>
</gene>
<protein>
    <submittedName>
        <fullName evidence="2">Putative phage baseplate assembly protein</fullName>
    </submittedName>
</protein>
<sequence length="727" mass="76453">MTLQSSVIPGPVLDDRDWQQLRDDLVRRIPVYTPEWTDHNASDPGITLIELFAHLAEGVLFRFNQIPEATRLAWLNLLQIPPRPATPAKAMVALSTAQSAGVLVPLGAELAAGKLPFESETEVTAWPLSVRALAKARAATPDPDTEPEAHAFALRAIDSLGDGPVNPAYYEARTLDPEGAGEPVDFTTTVDGTLWIAVLGERGAELARLADATLNIGFVPTAEVPALADVSACPGVGAGGPRYAVEWRISTATFDGDEPRYRALAVVGDTTAGLTREGVVRLRLPPAGVAVGDFPVDDPDRLGTGALPPVLAAPDQAKLLFWLRAFRVDGTGIGAVSWVGVNAVQALQARTARPELVGTGSGQPGQRLRLAQRPVLVDSLALEVEEADGWQPWQTVDGFHASGPLDRHYVLDPVAGEVVFGDGIRGAPPPLGARVRAVRYRVGGGAAGNVAAGAIDKVVAIGGVKAKNALPAYGGGDAESLAAALGRIPLELRVRDRAVTAEDFRALARAVPGVARAECLPRVDPAHLGVEAAGVVSVVVWPANDPAHPNAPLPDRRLLRAVCEYLDARRLVTTELYVIPPVYRPVAVTVGLQAKPGYGIDAVRRWVETVIRQYLAPLPPYGPGGEGWPLGRRVHGPELEAAALQVEGVEYLEGLEVAERVTATDGSVSWVSGTVVLAAHEVVELVTISVTQGAPAAVGADLPPPPTTDEQGQPAAPVPVPVLRDEC</sequence>
<dbReference type="OrthoDB" id="9027184at2"/>
<dbReference type="InterPro" id="IPR011749">
    <property type="entry name" value="CHP02243"/>
</dbReference>
<evidence type="ECO:0000256" key="1">
    <source>
        <dbReference type="SAM" id="MobiDB-lite"/>
    </source>
</evidence>
<organism evidence="2 3">
    <name type="scientific">Plasticicumulans lactativorans</name>
    <dbReference type="NCBI Taxonomy" id="1133106"/>
    <lineage>
        <taxon>Bacteria</taxon>
        <taxon>Pseudomonadati</taxon>
        <taxon>Pseudomonadota</taxon>
        <taxon>Gammaproteobacteria</taxon>
        <taxon>Candidatus Competibacteraceae</taxon>
        <taxon>Plasticicumulans</taxon>
    </lineage>
</organism>
<proteinExistence type="predicted"/>